<dbReference type="PROSITE" id="PS50125">
    <property type="entry name" value="GUANYLATE_CYCLASE_2"/>
    <property type="match status" value="1"/>
</dbReference>
<name>A0A8J4GUM9_9CHLO</name>
<accession>A0A8J4GUM9</accession>
<dbReference type="GO" id="GO:0004016">
    <property type="term" value="F:adenylate cyclase activity"/>
    <property type="evidence" value="ECO:0007669"/>
    <property type="project" value="TreeGrafter"/>
</dbReference>
<evidence type="ECO:0000256" key="2">
    <source>
        <dbReference type="ARBA" id="ARBA00022692"/>
    </source>
</evidence>
<dbReference type="GO" id="GO:0004383">
    <property type="term" value="F:guanylate cyclase activity"/>
    <property type="evidence" value="ECO:0007669"/>
    <property type="project" value="TreeGrafter"/>
</dbReference>
<feature type="compositionally biased region" description="Gly residues" evidence="8">
    <location>
        <begin position="81"/>
        <end position="95"/>
    </location>
</feature>
<dbReference type="SMART" id="SM00044">
    <property type="entry name" value="CYCc"/>
    <property type="match status" value="1"/>
</dbReference>
<dbReference type="Gene3D" id="3.30.70.1230">
    <property type="entry name" value="Nucleotide cyclase"/>
    <property type="match status" value="1"/>
</dbReference>
<evidence type="ECO:0000256" key="5">
    <source>
        <dbReference type="ARBA" id="ARBA00023136"/>
    </source>
</evidence>
<evidence type="ECO:0000313" key="10">
    <source>
        <dbReference type="EMBL" id="GIM13642.1"/>
    </source>
</evidence>
<comment type="caution">
    <text evidence="10">The sequence shown here is derived from an EMBL/GenBank/DDBJ whole genome shotgun (WGS) entry which is preliminary data.</text>
</comment>
<dbReference type="SUPFAM" id="SSF55073">
    <property type="entry name" value="Nucleotide cyclase"/>
    <property type="match status" value="1"/>
</dbReference>
<keyword evidence="6 7" id="KW-0456">Lyase</keyword>
<dbReference type="GO" id="GO:0001653">
    <property type="term" value="F:peptide receptor activity"/>
    <property type="evidence" value="ECO:0007669"/>
    <property type="project" value="TreeGrafter"/>
</dbReference>
<evidence type="ECO:0000256" key="7">
    <source>
        <dbReference type="RuleBase" id="RU000405"/>
    </source>
</evidence>
<dbReference type="InterPro" id="IPR050401">
    <property type="entry name" value="Cyclic_nucleotide_synthase"/>
</dbReference>
<keyword evidence="4" id="KW-1133">Transmembrane helix</keyword>
<dbReference type="CDD" id="cd07302">
    <property type="entry name" value="CHD"/>
    <property type="match status" value="1"/>
</dbReference>
<evidence type="ECO:0000256" key="1">
    <source>
        <dbReference type="ARBA" id="ARBA00004370"/>
    </source>
</evidence>
<dbReference type="InterPro" id="IPR018297">
    <property type="entry name" value="A/G_cyclase_CS"/>
</dbReference>
<dbReference type="PROSITE" id="PS00452">
    <property type="entry name" value="GUANYLATE_CYCLASE_1"/>
    <property type="match status" value="1"/>
</dbReference>
<keyword evidence="5" id="KW-0472">Membrane</keyword>
<keyword evidence="3" id="KW-0547">Nucleotide-binding</keyword>
<evidence type="ECO:0000256" key="6">
    <source>
        <dbReference type="ARBA" id="ARBA00023239"/>
    </source>
</evidence>
<dbReference type="GO" id="GO:0007168">
    <property type="term" value="P:receptor guanylyl cyclase signaling pathway"/>
    <property type="evidence" value="ECO:0007669"/>
    <property type="project" value="TreeGrafter"/>
</dbReference>
<dbReference type="InterPro" id="IPR029787">
    <property type="entry name" value="Nucleotide_cyclase"/>
</dbReference>
<dbReference type="EMBL" id="BNCQ01000050">
    <property type="protein sequence ID" value="GIM13642.1"/>
    <property type="molecule type" value="Genomic_DNA"/>
</dbReference>
<dbReference type="GO" id="GO:0005886">
    <property type="term" value="C:plasma membrane"/>
    <property type="evidence" value="ECO:0007669"/>
    <property type="project" value="TreeGrafter"/>
</dbReference>
<dbReference type="PANTHER" id="PTHR11920">
    <property type="entry name" value="GUANYLYL CYCLASE"/>
    <property type="match status" value="1"/>
</dbReference>
<organism evidence="10 11">
    <name type="scientific">Volvox reticuliferus</name>
    <dbReference type="NCBI Taxonomy" id="1737510"/>
    <lineage>
        <taxon>Eukaryota</taxon>
        <taxon>Viridiplantae</taxon>
        <taxon>Chlorophyta</taxon>
        <taxon>core chlorophytes</taxon>
        <taxon>Chlorophyceae</taxon>
        <taxon>CS clade</taxon>
        <taxon>Chlamydomonadales</taxon>
        <taxon>Volvocaceae</taxon>
        <taxon>Volvox</taxon>
    </lineage>
</organism>
<feature type="region of interest" description="Disordered" evidence="8">
    <location>
        <begin position="61"/>
        <end position="110"/>
    </location>
</feature>
<evidence type="ECO:0000256" key="4">
    <source>
        <dbReference type="ARBA" id="ARBA00022989"/>
    </source>
</evidence>
<dbReference type="GO" id="GO:0035556">
    <property type="term" value="P:intracellular signal transduction"/>
    <property type="evidence" value="ECO:0007669"/>
    <property type="project" value="InterPro"/>
</dbReference>
<comment type="subcellular location">
    <subcellularLocation>
        <location evidence="1">Membrane</location>
    </subcellularLocation>
</comment>
<evidence type="ECO:0000256" key="3">
    <source>
        <dbReference type="ARBA" id="ARBA00022741"/>
    </source>
</evidence>
<feature type="compositionally biased region" description="Polar residues" evidence="8">
    <location>
        <begin position="32"/>
        <end position="46"/>
    </location>
</feature>
<feature type="domain" description="Guanylate cyclase" evidence="9">
    <location>
        <begin position="135"/>
        <end position="263"/>
    </location>
</feature>
<dbReference type="GO" id="GO:0000166">
    <property type="term" value="F:nucleotide binding"/>
    <property type="evidence" value="ECO:0007669"/>
    <property type="project" value="UniProtKB-KW"/>
</dbReference>
<evidence type="ECO:0000313" key="11">
    <source>
        <dbReference type="Proteomes" id="UP000722791"/>
    </source>
</evidence>
<evidence type="ECO:0000259" key="9">
    <source>
        <dbReference type="PROSITE" id="PS50125"/>
    </source>
</evidence>
<keyword evidence="2" id="KW-0812">Transmembrane</keyword>
<proteinExistence type="inferred from homology"/>
<dbReference type="InterPro" id="IPR001054">
    <property type="entry name" value="A/G_cyclase"/>
</dbReference>
<reference evidence="10" key="1">
    <citation type="journal article" date="2021" name="Proc. Natl. Acad. Sci. U.S.A.">
        <title>Three genomes in the algal genus Volvox reveal the fate of a haploid sex-determining region after a transition to homothallism.</title>
        <authorList>
            <person name="Yamamoto K."/>
            <person name="Hamaji T."/>
            <person name="Kawai-Toyooka H."/>
            <person name="Matsuzaki R."/>
            <person name="Takahashi F."/>
            <person name="Nishimura Y."/>
            <person name="Kawachi M."/>
            <person name="Noguchi H."/>
            <person name="Minakuchi Y."/>
            <person name="Umen J.G."/>
            <person name="Toyoda A."/>
            <person name="Nozaki H."/>
        </authorList>
    </citation>
    <scope>NUCLEOTIDE SEQUENCE</scope>
    <source>
        <strain evidence="10">NIES-3785</strain>
    </source>
</reference>
<dbReference type="Pfam" id="PF00211">
    <property type="entry name" value="Guanylate_cyc"/>
    <property type="match status" value="1"/>
</dbReference>
<dbReference type="AlphaFoldDB" id="A0A8J4GUM9"/>
<dbReference type="PANTHER" id="PTHR11920:SF335">
    <property type="entry name" value="GUANYLATE CYCLASE"/>
    <property type="match status" value="1"/>
</dbReference>
<gene>
    <name evidence="10" type="ORF">Vretimale_16709</name>
</gene>
<comment type="similarity">
    <text evidence="7">Belongs to the adenylyl cyclase class-4/guanylyl cyclase family.</text>
</comment>
<dbReference type="Proteomes" id="UP000722791">
    <property type="component" value="Unassembled WGS sequence"/>
</dbReference>
<dbReference type="FunFam" id="3.30.70.1230:FF:000059">
    <property type="entry name" value="Guanylate cyclase"/>
    <property type="match status" value="1"/>
</dbReference>
<feature type="non-terminal residue" evidence="10">
    <location>
        <position position="326"/>
    </location>
</feature>
<evidence type="ECO:0000256" key="8">
    <source>
        <dbReference type="SAM" id="MobiDB-lite"/>
    </source>
</evidence>
<protein>
    <recommendedName>
        <fullName evidence="9">Guanylate cyclase domain-containing protein</fullName>
    </recommendedName>
</protein>
<feature type="region of interest" description="Disordered" evidence="8">
    <location>
        <begin position="23"/>
        <end position="46"/>
    </location>
</feature>
<sequence length="326" mass="33396">PPLRLGRSSSSVSAATATATATITSSAVSRAQSWRTNSCTGSSPRASYNLSSGGLAPIAMTPWSPMRAPRRGGSCVSSDGSPGGGSSNVSGGGGAAATTHGASPVMASEPAASAPLPTGAVVLDVPYKQWHSSVTVLFADIVGYTSMAQSLAPEQVMAVLHSLFSRYDDLLAPLNVYKVETIGDAYMAATGLLYESSSHAADMVKFGVGMIRAAAGVSDPVSGQPLRIRVGINSGPVMSGIVGACRARYCLFGDTVNTASRMESTGVPGAIQISEDTYMALPEASRALWTCRGEVEVKGKGLLRTYLLTPNLEEVEVGAGEIETAV</sequence>